<feature type="region of interest" description="Disordered" evidence="1">
    <location>
        <begin position="54"/>
        <end position="74"/>
    </location>
</feature>
<feature type="compositionally biased region" description="Acidic residues" evidence="1">
    <location>
        <begin position="60"/>
        <end position="73"/>
    </location>
</feature>
<organism evidence="2 3">
    <name type="scientific">Photobacterium jeanii</name>
    <dbReference type="NCBI Taxonomy" id="858640"/>
    <lineage>
        <taxon>Bacteria</taxon>
        <taxon>Pseudomonadati</taxon>
        <taxon>Pseudomonadota</taxon>
        <taxon>Gammaproteobacteria</taxon>
        <taxon>Vibrionales</taxon>
        <taxon>Vibrionaceae</taxon>
        <taxon>Photobacterium</taxon>
    </lineage>
</organism>
<sequence length="105" mass="11595">MLITFHCKASADITMFGDVAKQLLHLMGQGENVPGVIESKDIPTALANLERHLSRLPAQPEEDPDVDEDDIDYEPPIGLGTRAIPLIAMLKEAQQQDCFVMYSSE</sequence>
<evidence type="ECO:0000256" key="1">
    <source>
        <dbReference type="SAM" id="MobiDB-lite"/>
    </source>
</evidence>
<dbReference type="Pfam" id="PF08895">
    <property type="entry name" value="DUF1840"/>
    <property type="match status" value="1"/>
</dbReference>
<keyword evidence="3" id="KW-1185">Reference proteome</keyword>
<dbReference type="Proteomes" id="UP000078503">
    <property type="component" value="Unassembled WGS sequence"/>
</dbReference>
<comment type="caution">
    <text evidence="2">The sequence shown here is derived from an EMBL/GenBank/DDBJ whole genome shotgun (WGS) entry which is preliminary data.</text>
</comment>
<gene>
    <name evidence="2" type="ORF">A3K86_21235</name>
</gene>
<proteinExistence type="predicted"/>
<name>A0A178K3C8_9GAMM</name>
<evidence type="ECO:0000313" key="2">
    <source>
        <dbReference type="EMBL" id="OAN11465.1"/>
    </source>
</evidence>
<dbReference type="OrthoDB" id="5625523at2"/>
<reference evidence="2 3" key="1">
    <citation type="submission" date="2016-03" db="EMBL/GenBank/DDBJ databases">
        <title>Photobacterium proteolyticum sp. nov. a protease producing bacterium isolated from ocean sediments of Laizhou Bay.</title>
        <authorList>
            <person name="Li Y."/>
        </authorList>
    </citation>
    <scope>NUCLEOTIDE SEQUENCE [LARGE SCALE GENOMIC DNA]</scope>
    <source>
        <strain evidence="2 3">R-40508</strain>
    </source>
</reference>
<dbReference type="AlphaFoldDB" id="A0A178K3C8"/>
<protein>
    <submittedName>
        <fullName evidence="2">Uncharacterized protein</fullName>
    </submittedName>
</protein>
<dbReference type="RefSeq" id="WP_068336311.1">
    <property type="nucleotide sequence ID" value="NZ_LVHF01000033.1"/>
</dbReference>
<accession>A0A178K3C8</accession>
<evidence type="ECO:0000313" key="3">
    <source>
        <dbReference type="Proteomes" id="UP000078503"/>
    </source>
</evidence>
<dbReference type="InterPro" id="IPR014991">
    <property type="entry name" value="DUF1840"/>
</dbReference>
<dbReference type="EMBL" id="LVHF01000033">
    <property type="protein sequence ID" value="OAN11465.1"/>
    <property type="molecule type" value="Genomic_DNA"/>
</dbReference>
<dbReference type="STRING" id="858640.A3K86_21235"/>